<dbReference type="PIRSF" id="PIRSF006468">
    <property type="entry name" value="BCAT1"/>
    <property type="match status" value="1"/>
</dbReference>
<comment type="catalytic activity">
    <reaction evidence="8">
        <text>L-valine + 2-oxoglutarate = 3-methyl-2-oxobutanoate + L-glutamate</text>
        <dbReference type="Rhea" id="RHEA:24813"/>
        <dbReference type="ChEBI" id="CHEBI:11851"/>
        <dbReference type="ChEBI" id="CHEBI:16810"/>
        <dbReference type="ChEBI" id="CHEBI:29985"/>
        <dbReference type="ChEBI" id="CHEBI:57762"/>
        <dbReference type="EC" id="2.6.1.42"/>
    </reaction>
</comment>
<dbReference type="InterPro" id="IPR043131">
    <property type="entry name" value="BCAT-like_N"/>
</dbReference>
<protein>
    <recommendedName>
        <fullName evidence="8">Branched-chain-amino-acid aminotransferase</fullName>
        <ecNumber evidence="8">2.6.1.42</ecNumber>
    </recommendedName>
</protein>
<evidence type="ECO:0000256" key="4">
    <source>
        <dbReference type="ARBA" id="ARBA00022679"/>
    </source>
</evidence>
<evidence type="ECO:0000313" key="10">
    <source>
        <dbReference type="EMBL" id="GFF84824.1"/>
    </source>
</evidence>
<evidence type="ECO:0000256" key="1">
    <source>
        <dbReference type="ARBA" id="ARBA00001933"/>
    </source>
</evidence>
<reference evidence="10 11" key="1">
    <citation type="submission" date="2020-01" db="EMBL/GenBank/DDBJ databases">
        <title>Draft genome sequence of Aspergillus udagawae IFM 53868.</title>
        <authorList>
            <person name="Takahashi H."/>
            <person name="Yaguchi T."/>
        </authorList>
    </citation>
    <scope>NUCLEOTIDE SEQUENCE [LARGE SCALE GENOMIC DNA]</scope>
    <source>
        <strain evidence="10 11">IFM 53868</strain>
    </source>
</reference>
<dbReference type="EC" id="2.6.1.42" evidence="8"/>
<comment type="catalytic activity">
    <reaction evidence="8">
        <text>L-isoleucine + 2-oxoglutarate = (S)-3-methyl-2-oxopentanoate + L-glutamate</text>
        <dbReference type="Rhea" id="RHEA:24801"/>
        <dbReference type="ChEBI" id="CHEBI:16810"/>
        <dbReference type="ChEBI" id="CHEBI:29985"/>
        <dbReference type="ChEBI" id="CHEBI:35146"/>
        <dbReference type="ChEBI" id="CHEBI:58045"/>
        <dbReference type="EC" id="2.6.1.42"/>
    </reaction>
</comment>
<comment type="cofactor">
    <cofactor evidence="1 7">
        <name>pyridoxal 5'-phosphate</name>
        <dbReference type="ChEBI" id="CHEBI:597326"/>
    </cofactor>
</comment>
<evidence type="ECO:0000256" key="6">
    <source>
        <dbReference type="RuleBase" id="RU004106"/>
    </source>
</evidence>
<dbReference type="InterPro" id="IPR001544">
    <property type="entry name" value="Aminotrans_IV"/>
</dbReference>
<evidence type="ECO:0000313" key="11">
    <source>
        <dbReference type="Proteomes" id="UP000465266"/>
    </source>
</evidence>
<evidence type="ECO:0000256" key="5">
    <source>
        <dbReference type="ARBA" id="ARBA00022898"/>
    </source>
</evidence>
<evidence type="ECO:0000256" key="8">
    <source>
        <dbReference type="RuleBase" id="RU004517"/>
    </source>
</evidence>
<keyword evidence="8" id="KW-0100">Branched-chain amino acid biosynthesis</keyword>
<dbReference type="InterPro" id="IPR036038">
    <property type="entry name" value="Aminotransferase-like"/>
</dbReference>
<dbReference type="InterPro" id="IPR043132">
    <property type="entry name" value="BCAT-like_C"/>
</dbReference>
<feature type="region of interest" description="Disordered" evidence="9">
    <location>
        <begin position="16"/>
        <end position="40"/>
    </location>
</feature>
<dbReference type="CDD" id="cd01557">
    <property type="entry name" value="BCAT_beta_family"/>
    <property type="match status" value="1"/>
</dbReference>
<dbReference type="Proteomes" id="UP000465266">
    <property type="component" value="Unassembled WGS sequence"/>
</dbReference>
<organism evidence="10 11">
    <name type="scientific">Aspergillus udagawae</name>
    <dbReference type="NCBI Taxonomy" id="91492"/>
    <lineage>
        <taxon>Eukaryota</taxon>
        <taxon>Fungi</taxon>
        <taxon>Dikarya</taxon>
        <taxon>Ascomycota</taxon>
        <taxon>Pezizomycotina</taxon>
        <taxon>Eurotiomycetes</taxon>
        <taxon>Eurotiomycetidae</taxon>
        <taxon>Eurotiales</taxon>
        <taxon>Aspergillaceae</taxon>
        <taxon>Aspergillus</taxon>
        <taxon>Aspergillus subgen. Fumigati</taxon>
    </lineage>
</organism>
<keyword evidence="11" id="KW-1185">Reference proteome</keyword>
<evidence type="ECO:0000256" key="3">
    <source>
        <dbReference type="ARBA" id="ARBA00022576"/>
    </source>
</evidence>
<comment type="catalytic activity">
    <reaction evidence="8">
        <text>L-leucine + 2-oxoglutarate = 4-methyl-2-oxopentanoate + L-glutamate</text>
        <dbReference type="Rhea" id="RHEA:18321"/>
        <dbReference type="ChEBI" id="CHEBI:16810"/>
        <dbReference type="ChEBI" id="CHEBI:17865"/>
        <dbReference type="ChEBI" id="CHEBI:29985"/>
        <dbReference type="ChEBI" id="CHEBI:57427"/>
        <dbReference type="EC" id="2.6.1.42"/>
    </reaction>
</comment>
<proteinExistence type="inferred from homology"/>
<dbReference type="Gene3D" id="3.20.10.10">
    <property type="entry name" value="D-amino Acid Aminotransferase, subunit A, domain 2"/>
    <property type="match status" value="1"/>
</dbReference>
<sequence length="414" mass="44754">MAPEDFLPASVFRLTDGKPFPPTSPKLDASKTKITRTETPKQVPALDAPELSAHNIFTDHMVYVRWTAASGWEDPTIIPHGPLSLPPSASVLHYATACFEGMKAYRGHDGKLRLFRPWHNTARMLASAARISLPSFDPDELLKLIHQLCALDGPRWLPSTATGSSLYIRPTIVGTDDSLGFQGPRAAILFIIMSYWPSPVVSDVGAGAGAGLRLWTSDKDTVRAWPGGSGSAKLAANYGPSILAHTQAKRHGCDHVLWLFGCDGRVTEAGAMNFFVIWRTEKGLLQLVTPSLDEHTILAGVTRQSVLDLARERLSLSASVDLPNGVEPVESVECTFTIHDIAKAAEEGRLVASFGVGTAASVVPVGEIHHESKKIVVESNASPHISLLQRWMANITCGREQSSWTDVVDESGSL</sequence>
<accession>A0ABQ1AMV9</accession>
<name>A0ABQ1AMV9_9EURO</name>
<keyword evidence="4 8" id="KW-0808">Transferase</keyword>
<dbReference type="PANTHER" id="PTHR11825:SF69">
    <property type="entry name" value="BRANCHED-CHAIN-AMINO-ACID AMINOTRANSFERASE"/>
    <property type="match status" value="1"/>
</dbReference>
<gene>
    <name evidence="10" type="ORF">IFM53868_04276</name>
</gene>
<keyword evidence="5 7" id="KW-0663">Pyridoxal phosphate</keyword>
<keyword evidence="8" id="KW-0028">Amino-acid biosynthesis</keyword>
<dbReference type="EMBL" id="BLKG01000037">
    <property type="protein sequence ID" value="GFF84824.1"/>
    <property type="molecule type" value="Genomic_DNA"/>
</dbReference>
<feature type="compositionally biased region" description="Basic and acidic residues" evidence="9">
    <location>
        <begin position="28"/>
        <end position="39"/>
    </location>
</feature>
<evidence type="ECO:0000256" key="9">
    <source>
        <dbReference type="SAM" id="MobiDB-lite"/>
    </source>
</evidence>
<keyword evidence="3 8" id="KW-0032">Aminotransferase</keyword>
<dbReference type="PROSITE" id="PS00770">
    <property type="entry name" value="AA_TRANSFER_CLASS_4"/>
    <property type="match status" value="1"/>
</dbReference>
<dbReference type="InterPro" id="IPR018300">
    <property type="entry name" value="Aminotrans_IV_CS"/>
</dbReference>
<comment type="similarity">
    <text evidence="2 6">Belongs to the class-IV pyridoxal-phosphate-dependent aminotransferase family.</text>
</comment>
<comment type="caution">
    <text evidence="10">The sequence shown here is derived from an EMBL/GenBank/DDBJ whole genome shotgun (WGS) entry which is preliminary data.</text>
</comment>
<evidence type="ECO:0000256" key="2">
    <source>
        <dbReference type="ARBA" id="ARBA00009320"/>
    </source>
</evidence>
<dbReference type="Gene3D" id="3.30.470.10">
    <property type="match status" value="1"/>
</dbReference>
<dbReference type="InterPro" id="IPR033939">
    <property type="entry name" value="BCAT_family"/>
</dbReference>
<dbReference type="Pfam" id="PF01063">
    <property type="entry name" value="Aminotran_4"/>
    <property type="match status" value="1"/>
</dbReference>
<dbReference type="PANTHER" id="PTHR11825">
    <property type="entry name" value="SUBGROUP IIII AMINOTRANSFERASE"/>
    <property type="match status" value="1"/>
</dbReference>
<dbReference type="SUPFAM" id="SSF56752">
    <property type="entry name" value="D-aminoacid aminotransferase-like PLP-dependent enzymes"/>
    <property type="match status" value="1"/>
</dbReference>
<dbReference type="GO" id="GO:0008483">
    <property type="term" value="F:transaminase activity"/>
    <property type="evidence" value="ECO:0007669"/>
    <property type="project" value="UniProtKB-KW"/>
</dbReference>
<dbReference type="InterPro" id="IPR005786">
    <property type="entry name" value="B_amino_transII"/>
</dbReference>
<evidence type="ECO:0000256" key="7">
    <source>
        <dbReference type="RuleBase" id="RU004516"/>
    </source>
</evidence>